<organism evidence="3">
    <name type="scientific">marine metagenome</name>
    <dbReference type="NCBI Taxonomy" id="408172"/>
    <lineage>
        <taxon>unclassified sequences</taxon>
        <taxon>metagenomes</taxon>
        <taxon>ecological metagenomes</taxon>
    </lineage>
</organism>
<protein>
    <recommendedName>
        <fullName evidence="4">Tetratricopeptide repeat protein</fullName>
    </recommendedName>
</protein>
<dbReference type="InterPro" id="IPR011990">
    <property type="entry name" value="TPR-like_helical_dom_sf"/>
</dbReference>
<sequence length="137" mass="15417">MVLHFLSAFYGGMKSVSSGFYFNWGMTYARWGQPMKALFHLNRAAKLNEKGAHIFYQRALLLIAMGQPESAIYDFDAAIEADPKHMEAYLNRSMMHALTGRQEKAQDDVEKAVALGADRPSLESRIAELRDQAEQGT</sequence>
<evidence type="ECO:0000256" key="1">
    <source>
        <dbReference type="ARBA" id="ARBA00022737"/>
    </source>
</evidence>
<dbReference type="EMBL" id="UINC01152985">
    <property type="protein sequence ID" value="SVD47448.1"/>
    <property type="molecule type" value="Genomic_DNA"/>
</dbReference>
<gene>
    <name evidence="3" type="ORF">METZ01_LOCUS400302</name>
</gene>
<accession>A0A382VNJ4</accession>
<proteinExistence type="predicted"/>
<name>A0A382VNJ4_9ZZZZ</name>
<dbReference type="PANTHER" id="PTHR44858:SF1">
    <property type="entry name" value="UDP-N-ACETYLGLUCOSAMINE--PEPTIDE N-ACETYLGLUCOSAMINYLTRANSFERASE SPINDLY-RELATED"/>
    <property type="match status" value="1"/>
</dbReference>
<dbReference type="AlphaFoldDB" id="A0A382VNJ4"/>
<keyword evidence="1" id="KW-0677">Repeat</keyword>
<dbReference type="SMART" id="SM00028">
    <property type="entry name" value="TPR"/>
    <property type="match status" value="3"/>
</dbReference>
<dbReference type="InterPro" id="IPR050498">
    <property type="entry name" value="Ycf3"/>
</dbReference>
<keyword evidence="2" id="KW-0802">TPR repeat</keyword>
<evidence type="ECO:0000313" key="3">
    <source>
        <dbReference type="EMBL" id="SVD47448.1"/>
    </source>
</evidence>
<reference evidence="3" key="1">
    <citation type="submission" date="2018-05" db="EMBL/GenBank/DDBJ databases">
        <authorList>
            <person name="Lanie J.A."/>
            <person name="Ng W.-L."/>
            <person name="Kazmierczak K.M."/>
            <person name="Andrzejewski T.M."/>
            <person name="Davidsen T.M."/>
            <person name="Wayne K.J."/>
            <person name="Tettelin H."/>
            <person name="Glass J.I."/>
            <person name="Rusch D."/>
            <person name="Podicherti R."/>
            <person name="Tsui H.-C.T."/>
            <person name="Winkler M.E."/>
        </authorList>
    </citation>
    <scope>NUCLEOTIDE SEQUENCE</scope>
</reference>
<evidence type="ECO:0008006" key="4">
    <source>
        <dbReference type="Google" id="ProtNLM"/>
    </source>
</evidence>
<dbReference type="InterPro" id="IPR019734">
    <property type="entry name" value="TPR_rpt"/>
</dbReference>
<evidence type="ECO:0000256" key="2">
    <source>
        <dbReference type="ARBA" id="ARBA00022803"/>
    </source>
</evidence>
<dbReference type="Pfam" id="PF13181">
    <property type="entry name" value="TPR_8"/>
    <property type="match status" value="2"/>
</dbReference>
<dbReference type="Gene3D" id="1.25.40.10">
    <property type="entry name" value="Tetratricopeptide repeat domain"/>
    <property type="match status" value="1"/>
</dbReference>
<dbReference type="PROSITE" id="PS50005">
    <property type="entry name" value="TPR"/>
    <property type="match status" value="1"/>
</dbReference>
<dbReference type="SUPFAM" id="SSF48452">
    <property type="entry name" value="TPR-like"/>
    <property type="match status" value="1"/>
</dbReference>
<dbReference type="PANTHER" id="PTHR44858">
    <property type="entry name" value="TETRATRICOPEPTIDE REPEAT PROTEIN 6"/>
    <property type="match status" value="1"/>
</dbReference>